<accession>A0A8J2FNU8</accession>
<evidence type="ECO:0000256" key="11">
    <source>
        <dbReference type="ARBA" id="ARBA00023268"/>
    </source>
</evidence>
<evidence type="ECO:0000256" key="2">
    <source>
        <dbReference type="ARBA" id="ARBA00004882"/>
    </source>
</evidence>
<dbReference type="InterPro" id="IPR016193">
    <property type="entry name" value="Cytidine_deaminase-like"/>
</dbReference>
<dbReference type="GO" id="GO:0009231">
    <property type="term" value="P:riboflavin biosynthetic process"/>
    <property type="evidence" value="ECO:0007669"/>
    <property type="project" value="UniProtKB-UniPathway"/>
</dbReference>
<feature type="binding site" evidence="14">
    <location>
        <position position="266"/>
    </location>
    <ligand>
        <name>substrate</name>
    </ligand>
</feature>
<feature type="binding site" evidence="14">
    <location>
        <position position="165"/>
    </location>
    <ligand>
        <name>substrate</name>
    </ligand>
</feature>
<feature type="binding site" evidence="14">
    <location>
        <position position="197"/>
    </location>
    <ligand>
        <name>NADP(+)</name>
        <dbReference type="ChEBI" id="CHEBI:58349"/>
    </ligand>
</feature>
<feature type="binding site" evidence="14">
    <location>
        <begin position="268"/>
        <end position="274"/>
    </location>
    <ligand>
        <name>NADP(+)</name>
        <dbReference type="ChEBI" id="CHEBI:58349"/>
    </ligand>
</feature>
<dbReference type="NCBIfam" id="TIGR00326">
    <property type="entry name" value="eubact_ribD"/>
    <property type="match status" value="1"/>
</dbReference>
<comment type="pathway">
    <text evidence="2 12">Cofactor biosynthesis; riboflavin biosynthesis; 5-amino-6-(D-ribitylamino)uracil from GTP: step 2/4.</text>
</comment>
<organism evidence="17 18">
    <name type="scientific">Candidatus Methylacidithermus pantelleriae</name>
    <dbReference type="NCBI Taxonomy" id="2744239"/>
    <lineage>
        <taxon>Bacteria</taxon>
        <taxon>Pseudomonadati</taxon>
        <taxon>Verrucomicrobiota</taxon>
        <taxon>Methylacidiphilae</taxon>
        <taxon>Methylacidiphilales</taxon>
        <taxon>Methylacidiphilaceae</taxon>
        <taxon>Candidatus Methylacidithermus</taxon>
    </lineage>
</organism>
<gene>
    <name evidence="17" type="primary">ribD</name>
    <name evidence="17" type="ORF">MPNT_250021</name>
</gene>
<dbReference type="InterPro" id="IPR016192">
    <property type="entry name" value="APOBEC/CMP_deaminase_Zn-bd"/>
</dbReference>
<evidence type="ECO:0000256" key="1">
    <source>
        <dbReference type="ARBA" id="ARBA00002151"/>
    </source>
</evidence>
<dbReference type="Pfam" id="PF01872">
    <property type="entry name" value="RibD_C"/>
    <property type="match status" value="1"/>
</dbReference>
<dbReference type="InterPro" id="IPR002734">
    <property type="entry name" value="RibDG_C"/>
</dbReference>
<name>A0A8J2FNU8_9BACT</name>
<dbReference type="CDD" id="cd01284">
    <property type="entry name" value="Riboflavin_deaminase-reductase"/>
    <property type="match status" value="1"/>
</dbReference>
<keyword evidence="9 12" id="KW-0521">NADP</keyword>
<comment type="similarity">
    <text evidence="5 12">In the C-terminal section; belongs to the HTP reductase family.</text>
</comment>
<dbReference type="SUPFAM" id="SSF53927">
    <property type="entry name" value="Cytidine deaminase-like"/>
    <property type="match status" value="1"/>
</dbReference>
<dbReference type="GO" id="GO:0008270">
    <property type="term" value="F:zinc ion binding"/>
    <property type="evidence" value="ECO:0007669"/>
    <property type="project" value="InterPro"/>
</dbReference>
<evidence type="ECO:0000256" key="15">
    <source>
        <dbReference type="PIRSR" id="PIRSR006769-3"/>
    </source>
</evidence>
<dbReference type="InterPro" id="IPR024072">
    <property type="entry name" value="DHFR-like_dom_sf"/>
</dbReference>
<dbReference type="Gene3D" id="3.40.430.10">
    <property type="entry name" value="Dihydrofolate Reductase, subunit A"/>
    <property type="match status" value="2"/>
</dbReference>
<feature type="binding site" evidence="14">
    <location>
        <position position="167"/>
    </location>
    <ligand>
        <name>substrate</name>
    </ligand>
</feature>
<feature type="binding site" evidence="14">
    <location>
        <position position="181"/>
    </location>
    <ligand>
        <name>substrate</name>
    </ligand>
</feature>
<evidence type="ECO:0000259" key="16">
    <source>
        <dbReference type="PROSITE" id="PS51747"/>
    </source>
</evidence>
<dbReference type="EC" id="1.1.1.193" evidence="12"/>
<dbReference type="PIRSF" id="PIRSF006769">
    <property type="entry name" value="RibD"/>
    <property type="match status" value="1"/>
</dbReference>
<dbReference type="UniPathway" id="UPA00275">
    <property type="reaction ID" value="UER00401"/>
</dbReference>
<keyword evidence="6 12" id="KW-0686">Riboflavin biosynthesis</keyword>
<dbReference type="PROSITE" id="PS51747">
    <property type="entry name" value="CYT_DCMP_DEAMINASES_2"/>
    <property type="match status" value="1"/>
</dbReference>
<comment type="caution">
    <text evidence="17">The sequence shown here is derived from an EMBL/GenBank/DDBJ whole genome shotgun (WGS) entry which is preliminary data.</text>
</comment>
<dbReference type="Pfam" id="PF00383">
    <property type="entry name" value="dCMP_cyt_deam_1"/>
    <property type="match status" value="1"/>
</dbReference>
<dbReference type="InterPro" id="IPR050765">
    <property type="entry name" value="Riboflavin_Biosynth_HTPR"/>
</dbReference>
<evidence type="ECO:0000256" key="14">
    <source>
        <dbReference type="PIRSR" id="PIRSR006769-2"/>
    </source>
</evidence>
<keyword evidence="10 12" id="KW-0560">Oxidoreductase</keyword>
<feature type="binding site" evidence="15">
    <location>
        <position position="81"/>
    </location>
    <ligand>
        <name>Zn(2+)</name>
        <dbReference type="ChEBI" id="CHEBI:29105"/>
        <note>catalytic</note>
    </ligand>
</feature>
<evidence type="ECO:0000313" key="17">
    <source>
        <dbReference type="EMBL" id="CAF0698189.1"/>
    </source>
</evidence>
<evidence type="ECO:0000256" key="6">
    <source>
        <dbReference type="ARBA" id="ARBA00022619"/>
    </source>
</evidence>
<dbReference type="EMBL" id="CAJNOB010000018">
    <property type="protein sequence ID" value="CAF0698189.1"/>
    <property type="molecule type" value="Genomic_DNA"/>
</dbReference>
<dbReference type="SUPFAM" id="SSF53597">
    <property type="entry name" value="Dihydrofolate reductase-like"/>
    <property type="match status" value="1"/>
</dbReference>
<evidence type="ECO:0000256" key="4">
    <source>
        <dbReference type="ARBA" id="ARBA00005259"/>
    </source>
</evidence>
<comment type="cofactor">
    <cofactor evidence="12 15">
        <name>Zn(2+)</name>
        <dbReference type="ChEBI" id="CHEBI:29105"/>
    </cofactor>
    <text evidence="12 15">Binds 1 zinc ion.</text>
</comment>
<dbReference type="AlphaFoldDB" id="A0A8J2FNU8"/>
<feature type="binding site" evidence="14">
    <location>
        <position position="193"/>
    </location>
    <ligand>
        <name>NADP(+)</name>
        <dbReference type="ChEBI" id="CHEBI:58349"/>
    </ligand>
</feature>
<dbReference type="GO" id="GO:0008703">
    <property type="term" value="F:5-amino-6-(5-phosphoribosylamino)uracil reductase activity"/>
    <property type="evidence" value="ECO:0007669"/>
    <property type="project" value="UniProtKB-EC"/>
</dbReference>
<evidence type="ECO:0000256" key="9">
    <source>
        <dbReference type="ARBA" id="ARBA00022857"/>
    </source>
</evidence>
<dbReference type="RefSeq" id="WP_214096340.1">
    <property type="nucleotide sequence ID" value="NZ_CAJNOB010000018.1"/>
</dbReference>
<comment type="function">
    <text evidence="1 12">Converts 2,5-diamino-6-(ribosylamino)-4(3h)-pyrimidinone 5'-phosphate into 5-amino-6-(ribosylamino)-2,4(1h,3h)-pyrimidinedione 5'-phosphate.</text>
</comment>
<keyword evidence="12 17" id="KW-0378">Hydrolase</keyword>
<dbReference type="PANTHER" id="PTHR38011:SF7">
    <property type="entry name" value="2,5-DIAMINO-6-RIBOSYLAMINO-4(3H)-PYRIMIDINONE 5'-PHOSPHATE REDUCTASE"/>
    <property type="match status" value="1"/>
</dbReference>
<dbReference type="InterPro" id="IPR002125">
    <property type="entry name" value="CMP_dCMP_dom"/>
</dbReference>
<evidence type="ECO:0000256" key="7">
    <source>
        <dbReference type="ARBA" id="ARBA00022723"/>
    </source>
</evidence>
<comment type="similarity">
    <text evidence="4 12">In the N-terminal section; belongs to the cytidine and deoxycytidylate deaminase family.</text>
</comment>
<feature type="domain" description="CMP/dCMP-type deaminase" evidence="16">
    <location>
        <begin position="1"/>
        <end position="120"/>
    </location>
</feature>
<dbReference type="PANTHER" id="PTHR38011">
    <property type="entry name" value="DIHYDROFOLATE REDUCTASE FAMILY PROTEIN (AFU_ORTHOLOGUE AFUA_8G06820)"/>
    <property type="match status" value="1"/>
</dbReference>
<evidence type="ECO:0000256" key="8">
    <source>
        <dbReference type="ARBA" id="ARBA00022833"/>
    </source>
</evidence>
<feature type="binding site" evidence="15">
    <location>
        <position position="72"/>
    </location>
    <ligand>
        <name>Zn(2+)</name>
        <dbReference type="ChEBI" id="CHEBI:29105"/>
        <note>catalytic</note>
    </ligand>
</feature>
<keyword evidence="18" id="KW-1185">Reference proteome</keyword>
<dbReference type="Proteomes" id="UP000663859">
    <property type="component" value="Unassembled WGS sequence"/>
</dbReference>
<feature type="binding site" evidence="15">
    <location>
        <position position="44"/>
    </location>
    <ligand>
        <name>Zn(2+)</name>
        <dbReference type="ChEBI" id="CHEBI:29105"/>
        <note>catalytic</note>
    </ligand>
</feature>
<dbReference type="EC" id="3.5.4.26" evidence="12"/>
<dbReference type="InterPro" id="IPR004794">
    <property type="entry name" value="Eubact_RibD"/>
</dbReference>
<reference evidence="17" key="1">
    <citation type="submission" date="2021-02" db="EMBL/GenBank/DDBJ databases">
        <authorList>
            <person name="Cremers G."/>
            <person name="Picone N."/>
        </authorList>
    </citation>
    <scope>NUCLEOTIDE SEQUENCE</scope>
    <source>
        <strain evidence="17">PQ17</strain>
    </source>
</reference>
<proteinExistence type="inferred from homology"/>
<feature type="active site" description="Proton donor" evidence="13">
    <location>
        <position position="46"/>
    </location>
</feature>
<dbReference type="Gene3D" id="3.40.140.10">
    <property type="entry name" value="Cytidine Deaminase, domain 2"/>
    <property type="match status" value="1"/>
</dbReference>
<comment type="catalytic activity">
    <reaction evidence="12">
        <text>2,5-diamino-6-hydroxy-4-(5-phosphoribosylamino)-pyrimidine + H2O + H(+) = 5-amino-6-(5-phospho-D-ribosylamino)uracil + NH4(+)</text>
        <dbReference type="Rhea" id="RHEA:21868"/>
        <dbReference type="ChEBI" id="CHEBI:15377"/>
        <dbReference type="ChEBI" id="CHEBI:15378"/>
        <dbReference type="ChEBI" id="CHEBI:28938"/>
        <dbReference type="ChEBI" id="CHEBI:58453"/>
        <dbReference type="ChEBI" id="CHEBI:58614"/>
        <dbReference type="EC" id="3.5.4.26"/>
    </reaction>
</comment>
<comment type="catalytic activity">
    <reaction evidence="12">
        <text>5-amino-6-(5-phospho-D-ribitylamino)uracil + NADP(+) = 5-amino-6-(5-phospho-D-ribosylamino)uracil + NADPH + H(+)</text>
        <dbReference type="Rhea" id="RHEA:17845"/>
        <dbReference type="ChEBI" id="CHEBI:15378"/>
        <dbReference type="ChEBI" id="CHEBI:57783"/>
        <dbReference type="ChEBI" id="CHEBI:58349"/>
        <dbReference type="ChEBI" id="CHEBI:58421"/>
        <dbReference type="ChEBI" id="CHEBI:58453"/>
        <dbReference type="EC" id="1.1.1.193"/>
    </reaction>
</comment>
<evidence type="ECO:0000256" key="12">
    <source>
        <dbReference type="PIRNR" id="PIRNR006769"/>
    </source>
</evidence>
<evidence type="ECO:0000256" key="10">
    <source>
        <dbReference type="ARBA" id="ARBA00023002"/>
    </source>
</evidence>
<evidence type="ECO:0000256" key="3">
    <source>
        <dbReference type="ARBA" id="ARBA00004910"/>
    </source>
</evidence>
<feature type="binding site" evidence="14">
    <location>
        <position position="204"/>
    </location>
    <ligand>
        <name>substrate</name>
    </ligand>
</feature>
<sequence length="340" mass="37571">MRRALALARRGLGQASPNPCVGAVLVRDGELLGQGFHRRAGEAHAEVEALRDAQRKGKKVWGATLYVTLEPCCTYGRTPPCTDAIVEAGIERVVVGCQDPNPRHQGRGLAILREAGIRVDCGLLCEENAWLNRGFFRWIQEKRPWVIAKLALSLDGKIATWTGDSRWLTGIRARRWAHRLRAECDAILIGAETARKDNPSLTVRWVPEAKARCPLRVVVTRSGRLSPKLKLFKDPYKEKTMVFQGYPLREVLQELGSRGITRLLVEGGAALVQSAFREGLVDEVAFFLAPVVVGTEREGGVGVKSDPIWLKDARFLKLGEDVFCTGVLSPIPMPIDPVEP</sequence>
<feature type="binding site" evidence="14">
    <location>
        <position position="151"/>
    </location>
    <ligand>
        <name>NADP(+)</name>
        <dbReference type="ChEBI" id="CHEBI:58349"/>
    </ligand>
</feature>
<comment type="pathway">
    <text evidence="3 12">Cofactor biosynthesis; riboflavin biosynthesis; 5-amino-6-(D-ribitylamino)uracil from GTP: step 3/4.</text>
</comment>
<evidence type="ECO:0000256" key="5">
    <source>
        <dbReference type="ARBA" id="ARBA00007417"/>
    </source>
</evidence>
<dbReference type="PROSITE" id="PS00903">
    <property type="entry name" value="CYT_DCMP_DEAMINASES_1"/>
    <property type="match status" value="1"/>
</dbReference>
<evidence type="ECO:0000256" key="13">
    <source>
        <dbReference type="PIRSR" id="PIRSR006769-1"/>
    </source>
</evidence>
<dbReference type="GO" id="GO:0008835">
    <property type="term" value="F:diaminohydroxyphosphoribosylaminopyrimidine deaminase activity"/>
    <property type="evidence" value="ECO:0007669"/>
    <property type="project" value="UniProtKB-EC"/>
</dbReference>
<keyword evidence="7 12" id="KW-0479">Metal-binding</keyword>
<evidence type="ECO:0000313" key="18">
    <source>
        <dbReference type="Proteomes" id="UP000663859"/>
    </source>
</evidence>
<feature type="binding site" evidence="14">
    <location>
        <position position="201"/>
    </location>
    <ligand>
        <name>substrate</name>
    </ligand>
</feature>
<keyword evidence="8 12" id="KW-0862">Zinc</keyword>
<keyword evidence="11" id="KW-0511">Multifunctional enzyme</keyword>
<protein>
    <recommendedName>
        <fullName evidence="12">Riboflavin biosynthesis protein RibD</fullName>
    </recommendedName>
    <domain>
        <recommendedName>
            <fullName evidence="12">Diaminohydroxyphosphoribosylaminopyrimidine deaminase</fullName>
            <shortName evidence="12">DRAP deaminase</shortName>
            <ecNumber evidence="12">3.5.4.26</ecNumber>
        </recommendedName>
        <alternativeName>
            <fullName evidence="12">Riboflavin-specific deaminase</fullName>
        </alternativeName>
    </domain>
    <domain>
        <recommendedName>
            <fullName evidence="12">5-amino-6-(5-phosphoribosylamino)uracil reductase</fullName>
            <ecNumber evidence="12">1.1.1.193</ecNumber>
        </recommendedName>
        <alternativeName>
            <fullName evidence="12">HTP reductase</fullName>
        </alternativeName>
    </domain>
</protein>